<dbReference type="EMBL" id="FTNI01000038">
    <property type="protein sequence ID" value="SIS20620.1"/>
    <property type="molecule type" value="Genomic_DNA"/>
</dbReference>
<dbReference type="Proteomes" id="UP000186096">
    <property type="component" value="Unassembled WGS sequence"/>
</dbReference>
<protein>
    <submittedName>
        <fullName evidence="1">Uncharacterized protein</fullName>
    </submittedName>
</protein>
<proteinExistence type="predicted"/>
<dbReference type="AlphaFoldDB" id="A0A1N7H7E0"/>
<gene>
    <name evidence="1" type="ORF">SAMN05421833_13834</name>
</gene>
<reference evidence="2" key="1">
    <citation type="submission" date="2017-01" db="EMBL/GenBank/DDBJ databases">
        <authorList>
            <person name="Varghese N."/>
            <person name="Submissions S."/>
        </authorList>
    </citation>
    <scope>NUCLEOTIDE SEQUENCE [LARGE SCALE GENOMIC DNA]</scope>
    <source>
        <strain evidence="2">ATCC 12950</strain>
    </source>
</reference>
<evidence type="ECO:0000313" key="1">
    <source>
        <dbReference type="EMBL" id="SIS20620.1"/>
    </source>
</evidence>
<sequence length="79" mass="8745">MFNSYKDDNLGQDTVARCTASIVPRQMIRSWRPSSGWPMRFRNAIESGERLAPDAAALFAEIASTLTGRTIKRVVADDG</sequence>
<organism evidence="1 2">
    <name type="scientific">Microbispora rosea</name>
    <dbReference type="NCBI Taxonomy" id="58117"/>
    <lineage>
        <taxon>Bacteria</taxon>
        <taxon>Bacillati</taxon>
        <taxon>Actinomycetota</taxon>
        <taxon>Actinomycetes</taxon>
        <taxon>Streptosporangiales</taxon>
        <taxon>Streptosporangiaceae</taxon>
        <taxon>Microbispora</taxon>
    </lineage>
</organism>
<name>A0A1N7H7E0_9ACTN</name>
<keyword evidence="2" id="KW-1185">Reference proteome</keyword>
<evidence type="ECO:0000313" key="2">
    <source>
        <dbReference type="Proteomes" id="UP000186096"/>
    </source>
</evidence>
<accession>A0A1N7H7E0</accession>